<evidence type="ECO:0000256" key="10">
    <source>
        <dbReference type="ARBA" id="ARBA00023049"/>
    </source>
</evidence>
<dbReference type="AlphaFoldDB" id="A0A1I6G7V3"/>
<dbReference type="OrthoDB" id="7866850at2"/>
<keyword evidence="10" id="KW-0482">Metalloprotease</keyword>
<keyword evidence="15" id="KW-1185">Reference proteome</keyword>
<dbReference type="GO" id="GO:0006508">
    <property type="term" value="P:proteolysis"/>
    <property type="evidence" value="ECO:0007669"/>
    <property type="project" value="UniProtKB-KW"/>
</dbReference>
<evidence type="ECO:0000259" key="13">
    <source>
        <dbReference type="Pfam" id="PF02163"/>
    </source>
</evidence>
<evidence type="ECO:0000256" key="6">
    <source>
        <dbReference type="ARBA" id="ARBA00022723"/>
    </source>
</evidence>
<dbReference type="InterPro" id="IPR008915">
    <property type="entry name" value="Peptidase_M50"/>
</dbReference>
<feature type="transmembrane region" description="Helical" evidence="12">
    <location>
        <begin position="204"/>
        <end position="223"/>
    </location>
</feature>
<evidence type="ECO:0000256" key="1">
    <source>
        <dbReference type="ARBA" id="ARBA00001947"/>
    </source>
</evidence>
<proteinExistence type="inferred from homology"/>
<evidence type="ECO:0000313" key="15">
    <source>
        <dbReference type="Proteomes" id="UP000199658"/>
    </source>
</evidence>
<comment type="subcellular location">
    <subcellularLocation>
        <location evidence="2">Membrane</location>
        <topology evidence="2">Multi-pass membrane protein</topology>
    </subcellularLocation>
</comment>
<evidence type="ECO:0000256" key="2">
    <source>
        <dbReference type="ARBA" id="ARBA00004141"/>
    </source>
</evidence>
<feature type="transmembrane region" description="Helical" evidence="12">
    <location>
        <begin position="176"/>
        <end position="198"/>
    </location>
</feature>
<dbReference type="PANTHER" id="PTHR39188:SF3">
    <property type="entry name" value="STAGE IV SPORULATION PROTEIN FB"/>
    <property type="match status" value="1"/>
</dbReference>
<dbReference type="GO" id="GO:0008237">
    <property type="term" value="F:metallopeptidase activity"/>
    <property type="evidence" value="ECO:0007669"/>
    <property type="project" value="UniProtKB-KW"/>
</dbReference>
<accession>A0A1I6G7V3</accession>
<keyword evidence="4 14" id="KW-0645">Protease</keyword>
<dbReference type="GO" id="GO:0016020">
    <property type="term" value="C:membrane"/>
    <property type="evidence" value="ECO:0007669"/>
    <property type="project" value="UniProtKB-SubCell"/>
</dbReference>
<feature type="transmembrane region" description="Helical" evidence="12">
    <location>
        <begin position="235"/>
        <end position="257"/>
    </location>
</feature>
<evidence type="ECO:0000256" key="9">
    <source>
        <dbReference type="ARBA" id="ARBA00022989"/>
    </source>
</evidence>
<evidence type="ECO:0000256" key="12">
    <source>
        <dbReference type="SAM" id="Phobius"/>
    </source>
</evidence>
<dbReference type="PANTHER" id="PTHR39188">
    <property type="entry name" value="MEMBRANE-ASSOCIATED ZINC METALLOPROTEASE M50B"/>
    <property type="match status" value="1"/>
</dbReference>
<name>A0A1I6G7V3_9RHOB</name>
<feature type="transmembrane region" description="Helical" evidence="12">
    <location>
        <begin position="44"/>
        <end position="66"/>
    </location>
</feature>
<evidence type="ECO:0000256" key="5">
    <source>
        <dbReference type="ARBA" id="ARBA00022692"/>
    </source>
</evidence>
<feature type="transmembrane region" description="Helical" evidence="12">
    <location>
        <begin position="108"/>
        <end position="128"/>
    </location>
</feature>
<dbReference type="GO" id="GO:0046872">
    <property type="term" value="F:metal ion binding"/>
    <property type="evidence" value="ECO:0007669"/>
    <property type="project" value="UniProtKB-KW"/>
</dbReference>
<evidence type="ECO:0000313" key="14">
    <source>
        <dbReference type="EMBL" id="SFR38272.1"/>
    </source>
</evidence>
<gene>
    <name evidence="14" type="ORF">SAMN04488002_1030</name>
</gene>
<keyword evidence="7" id="KW-0378">Hydrolase</keyword>
<evidence type="ECO:0000256" key="8">
    <source>
        <dbReference type="ARBA" id="ARBA00022833"/>
    </source>
</evidence>
<keyword evidence="8" id="KW-0862">Zinc</keyword>
<evidence type="ECO:0000256" key="11">
    <source>
        <dbReference type="ARBA" id="ARBA00023136"/>
    </source>
</evidence>
<protein>
    <submittedName>
        <fullName evidence="14">Zn-dependent protease (Includes SpoIVFB)</fullName>
    </submittedName>
</protein>
<evidence type="ECO:0000256" key="4">
    <source>
        <dbReference type="ARBA" id="ARBA00022670"/>
    </source>
</evidence>
<keyword evidence="11 12" id="KW-0472">Membrane</keyword>
<dbReference type="STRING" id="670154.SAMN04488002_1030"/>
<feature type="domain" description="Peptidase M50" evidence="13">
    <location>
        <begin position="137"/>
        <end position="192"/>
    </location>
</feature>
<keyword evidence="5 12" id="KW-0812">Transmembrane</keyword>
<dbReference type="RefSeq" id="WP_090213328.1">
    <property type="nucleotide sequence ID" value="NZ_FOYO01000001.1"/>
</dbReference>
<evidence type="ECO:0000256" key="7">
    <source>
        <dbReference type="ARBA" id="ARBA00022801"/>
    </source>
</evidence>
<dbReference type="Pfam" id="PF02163">
    <property type="entry name" value="Peptidase_M50"/>
    <property type="match status" value="1"/>
</dbReference>
<feature type="transmembrane region" description="Helical" evidence="12">
    <location>
        <begin position="143"/>
        <end position="164"/>
    </location>
</feature>
<dbReference type="EMBL" id="FOYO01000001">
    <property type="protein sequence ID" value="SFR38272.1"/>
    <property type="molecule type" value="Genomic_DNA"/>
</dbReference>
<organism evidence="14 15">
    <name type="scientific">Litoreibacter janthinus</name>
    <dbReference type="NCBI Taxonomy" id="670154"/>
    <lineage>
        <taxon>Bacteria</taxon>
        <taxon>Pseudomonadati</taxon>
        <taxon>Pseudomonadota</taxon>
        <taxon>Alphaproteobacteria</taxon>
        <taxon>Rhodobacterales</taxon>
        <taxon>Roseobacteraceae</taxon>
        <taxon>Litoreibacter</taxon>
    </lineage>
</organism>
<sequence length="260" mass="27945">MLVLFATLVLCLMMLCTLRGGLVSNRGLTIVGMDIQGLGMGVLAFVAAAWYFGPLYGVAIVLSVMIHEFGHVAAYRIAGHDDARFRLIPLMGGVAISDRAPETQAHDFFITLMGPGICLAPMALAYSISDMVAPFSADAAEFLWVFAIVTGALNFFNLLPFWPLDGGRCMRILTDTFVPGATNFVTIAMSAALAAAAVAMQSMVLFFFAILGAQSLFTWSAAWTQTKRLTKAQGLIALGAYLFTVGAHFWGGFTMLARYL</sequence>
<comment type="cofactor">
    <cofactor evidence="1">
        <name>Zn(2+)</name>
        <dbReference type="ChEBI" id="CHEBI:29105"/>
    </cofactor>
</comment>
<reference evidence="15" key="1">
    <citation type="submission" date="2016-10" db="EMBL/GenBank/DDBJ databases">
        <authorList>
            <person name="Varghese N."/>
            <person name="Submissions S."/>
        </authorList>
    </citation>
    <scope>NUCLEOTIDE SEQUENCE [LARGE SCALE GENOMIC DNA]</scope>
    <source>
        <strain evidence="15">DSM 26921</strain>
    </source>
</reference>
<evidence type="ECO:0000256" key="3">
    <source>
        <dbReference type="ARBA" id="ARBA00007931"/>
    </source>
</evidence>
<dbReference type="Proteomes" id="UP000199658">
    <property type="component" value="Unassembled WGS sequence"/>
</dbReference>
<comment type="similarity">
    <text evidence="3">Belongs to the peptidase M50B family.</text>
</comment>
<keyword evidence="6" id="KW-0479">Metal-binding</keyword>
<keyword evidence="9 12" id="KW-1133">Transmembrane helix</keyword>